<evidence type="ECO:0000313" key="2">
    <source>
        <dbReference type="EMBL" id="MFC7091484.1"/>
    </source>
</evidence>
<evidence type="ECO:0000313" key="3">
    <source>
        <dbReference type="Proteomes" id="UP001596411"/>
    </source>
</evidence>
<dbReference type="EMBL" id="JBHSZP010000036">
    <property type="protein sequence ID" value="MFC7091484.1"/>
    <property type="molecule type" value="Genomic_DNA"/>
</dbReference>
<keyword evidence="2" id="KW-0378">Hydrolase</keyword>
<comment type="caution">
    <text evidence="2">The sequence shown here is derived from an EMBL/GenBank/DDBJ whole genome shotgun (WGS) entry which is preliminary data.</text>
</comment>
<dbReference type="InterPro" id="IPR000073">
    <property type="entry name" value="AB_hydrolase_1"/>
</dbReference>
<protein>
    <submittedName>
        <fullName evidence="2">Alpha/beta fold hydrolase</fullName>
    </submittedName>
</protein>
<dbReference type="Pfam" id="PF12697">
    <property type="entry name" value="Abhydrolase_6"/>
    <property type="match status" value="1"/>
</dbReference>
<dbReference type="PANTHER" id="PTHR43798">
    <property type="entry name" value="MONOACYLGLYCEROL LIPASE"/>
    <property type="match status" value="1"/>
</dbReference>
<proteinExistence type="predicted"/>
<dbReference type="InterPro" id="IPR029058">
    <property type="entry name" value="AB_hydrolase_fold"/>
</dbReference>
<reference evidence="3" key="1">
    <citation type="journal article" date="2019" name="Int. J. Syst. Evol. Microbiol.">
        <title>The Global Catalogue of Microorganisms (GCM) 10K type strain sequencing project: providing services to taxonomists for standard genome sequencing and annotation.</title>
        <authorList>
            <consortium name="The Broad Institute Genomics Platform"/>
            <consortium name="The Broad Institute Genome Sequencing Center for Infectious Disease"/>
            <person name="Wu L."/>
            <person name="Ma J."/>
        </authorList>
    </citation>
    <scope>NUCLEOTIDE SEQUENCE [LARGE SCALE GENOMIC DNA]</scope>
    <source>
        <strain evidence="3">CGMCC 1.13666</strain>
    </source>
</reference>
<dbReference type="GO" id="GO:0016787">
    <property type="term" value="F:hydrolase activity"/>
    <property type="evidence" value="ECO:0007669"/>
    <property type="project" value="UniProtKB-KW"/>
</dbReference>
<keyword evidence="3" id="KW-1185">Reference proteome</keyword>
<accession>A0ABW2F3K5</accession>
<dbReference type="Gene3D" id="3.40.50.1820">
    <property type="entry name" value="alpha/beta hydrolase"/>
    <property type="match status" value="1"/>
</dbReference>
<dbReference type="RefSeq" id="WP_346063740.1">
    <property type="nucleotide sequence ID" value="NZ_BAAADR010000022.1"/>
</dbReference>
<name>A0ABW2F3K5_9GAMM</name>
<organism evidence="2 3">
    <name type="scientific">Halomonas salifodinae</name>
    <dbReference type="NCBI Taxonomy" id="438745"/>
    <lineage>
        <taxon>Bacteria</taxon>
        <taxon>Pseudomonadati</taxon>
        <taxon>Pseudomonadota</taxon>
        <taxon>Gammaproteobacteria</taxon>
        <taxon>Oceanospirillales</taxon>
        <taxon>Halomonadaceae</taxon>
        <taxon>Halomonas</taxon>
    </lineage>
</organism>
<feature type="domain" description="AB hydrolase-1" evidence="1">
    <location>
        <begin position="29"/>
        <end position="268"/>
    </location>
</feature>
<dbReference type="SUPFAM" id="SSF53474">
    <property type="entry name" value="alpha/beta-Hydrolases"/>
    <property type="match status" value="1"/>
</dbReference>
<dbReference type="Proteomes" id="UP001596411">
    <property type="component" value="Unassembled WGS sequence"/>
</dbReference>
<dbReference type="InterPro" id="IPR050266">
    <property type="entry name" value="AB_hydrolase_sf"/>
</dbReference>
<evidence type="ECO:0000259" key="1">
    <source>
        <dbReference type="Pfam" id="PF12697"/>
    </source>
</evidence>
<sequence length="295" mass="33655">MDDLALIPLGEAEVAVRIWHPRASRTLIAWHGLSRHGGDFAPLARLLGPDWRILAPDTPGRGLSSWPLFPAYDYRYERYQALALQLLDHFALPRVAWLGTSMGGLLGMLLAADAQHGRRIERLILNDVGPELELQGLVELGGYFAMPRYFSRFGDLCRELRRHHADFGISDERDWRELALNSARRLPDGGWTFHYDPRIVEQFIHDRPRDTWQDWAALGCPLMAIRGARSGLLSQEVVARMARVQPDLVTLEVADCGHAPMLDTPAQVKPIRDFLVEAPRPGWRRRLRRLLPPYR</sequence>
<gene>
    <name evidence="2" type="ORF">ACFQH5_18210</name>
</gene>
<dbReference type="PANTHER" id="PTHR43798:SF33">
    <property type="entry name" value="HYDROLASE, PUTATIVE (AFU_ORTHOLOGUE AFUA_2G14860)-RELATED"/>
    <property type="match status" value="1"/>
</dbReference>